<dbReference type="InterPro" id="IPR002477">
    <property type="entry name" value="Peptidoglycan-bd-like"/>
</dbReference>
<evidence type="ECO:0000259" key="1">
    <source>
        <dbReference type="Pfam" id="PF01471"/>
    </source>
</evidence>
<dbReference type="RefSeq" id="WP_029637838.1">
    <property type="nucleotide sequence ID" value="NZ_JACJTA010000077.1"/>
</dbReference>
<dbReference type="Proteomes" id="UP000660380">
    <property type="component" value="Unassembled WGS sequence"/>
</dbReference>
<feature type="domain" description="Peptidoglycan binding-like" evidence="1">
    <location>
        <begin position="21"/>
        <end position="77"/>
    </location>
</feature>
<comment type="caution">
    <text evidence="2">The sequence shown here is derived from an EMBL/GenBank/DDBJ whole genome shotgun (WGS) entry which is preliminary data.</text>
</comment>
<dbReference type="Pfam" id="PF01471">
    <property type="entry name" value="PG_binding_1"/>
    <property type="match status" value="2"/>
</dbReference>
<dbReference type="Gene3D" id="1.10.101.10">
    <property type="entry name" value="PGBD-like superfamily/PGBD"/>
    <property type="match status" value="2"/>
</dbReference>
<protein>
    <submittedName>
        <fullName evidence="2">Peptidoglycan-binding protein</fullName>
    </submittedName>
</protein>
<reference evidence="2 3" key="1">
    <citation type="journal article" date="2020" name="ISME J.">
        <title>Comparative genomics reveals insights into cyanobacterial evolution and habitat adaptation.</title>
        <authorList>
            <person name="Chen M.Y."/>
            <person name="Teng W.K."/>
            <person name="Zhao L."/>
            <person name="Hu C.X."/>
            <person name="Zhou Y.K."/>
            <person name="Han B.P."/>
            <person name="Song L.R."/>
            <person name="Shu W.S."/>
        </authorList>
    </citation>
    <scope>NUCLEOTIDE SEQUENCE [LARGE SCALE GENOMIC DNA]</scope>
    <source>
        <strain evidence="2 3">FACHB-248</strain>
    </source>
</reference>
<name>A0ABR8GX03_9CYAN</name>
<dbReference type="InterPro" id="IPR036365">
    <property type="entry name" value="PGBD-like_sf"/>
</dbReference>
<evidence type="ECO:0000313" key="2">
    <source>
        <dbReference type="EMBL" id="MBD2607923.1"/>
    </source>
</evidence>
<gene>
    <name evidence="2" type="ORF">H6G81_26250</name>
</gene>
<organism evidence="2 3">
    <name type="scientific">Scytonema hofmannii FACHB-248</name>
    <dbReference type="NCBI Taxonomy" id="1842502"/>
    <lineage>
        <taxon>Bacteria</taxon>
        <taxon>Bacillati</taxon>
        <taxon>Cyanobacteriota</taxon>
        <taxon>Cyanophyceae</taxon>
        <taxon>Nostocales</taxon>
        <taxon>Scytonemataceae</taxon>
        <taxon>Scytonema</taxon>
    </lineage>
</organism>
<dbReference type="SUPFAM" id="SSF47090">
    <property type="entry name" value="PGBD-like"/>
    <property type="match status" value="2"/>
</dbReference>
<feature type="domain" description="Peptidoglycan binding-like" evidence="1">
    <location>
        <begin position="94"/>
        <end position="146"/>
    </location>
</feature>
<sequence>MESTNDVSAKLNKPVLKEGSTGDAVKELQELLKKYNTYAGAIDGLFGALTKKGVIAFQHRVFLEEDGIVDDNAWRALFKGAPVDMPILKKGSKGDLVIIVQNILKSTKDYNGAIDGEFASKLERAVKHLQRRTELPDDGIVEDRTWFELSKIPH</sequence>
<evidence type="ECO:0000313" key="3">
    <source>
        <dbReference type="Proteomes" id="UP000660380"/>
    </source>
</evidence>
<proteinExistence type="predicted"/>
<dbReference type="EMBL" id="JACJTA010000077">
    <property type="protein sequence ID" value="MBD2607923.1"/>
    <property type="molecule type" value="Genomic_DNA"/>
</dbReference>
<dbReference type="InterPro" id="IPR036366">
    <property type="entry name" value="PGBDSf"/>
</dbReference>
<keyword evidence="3" id="KW-1185">Reference proteome</keyword>
<accession>A0ABR8GX03</accession>